<feature type="compositionally biased region" description="Basic and acidic residues" evidence="1">
    <location>
        <begin position="303"/>
        <end position="312"/>
    </location>
</feature>
<dbReference type="GeneID" id="87955055"/>
<sequence length="340" mass="39408">MSWKAAGQLVSGPPSSSLPSISSIPVGQRLRPNQSGLNAFQRESLLSIYGPDKDALSREEKNRKSDWDVVREHHRFIRDDEDPRNVSWEERVARAYESKLFKEFALIDLKHYKSHSFALRWRTAEEVINGIGESTCASLRCKYHKSPSDTNRSIDPSQLRFKDPDSSSIYTNTTTNARAYNRQSEEIEIQMPEMRSFELPFVYAEGGERKEALVKVRLCGKCQGKLMWKPSKKENDKDKEKGNGNGTRGPRHRDSDTDTDREDRRGKRGSKEKSPSRDVERRRRRKDRSTASPDDSEYVSSRRHTDTREKNHGNKRKGTYRSRSRSPSRKHHDHSRDRSN</sequence>
<evidence type="ECO:0000313" key="3">
    <source>
        <dbReference type="Proteomes" id="UP001329825"/>
    </source>
</evidence>
<dbReference type="Proteomes" id="UP001329825">
    <property type="component" value="Chromosome 3"/>
</dbReference>
<keyword evidence="3" id="KW-1185">Reference proteome</keyword>
<feature type="region of interest" description="Disordered" evidence="1">
    <location>
        <begin position="1"/>
        <end position="33"/>
    </location>
</feature>
<evidence type="ECO:0008006" key="4">
    <source>
        <dbReference type="Google" id="ProtNLM"/>
    </source>
</evidence>
<proteinExistence type="predicted"/>
<feature type="region of interest" description="Disordered" evidence="1">
    <location>
        <begin position="230"/>
        <end position="340"/>
    </location>
</feature>
<feature type="compositionally biased region" description="Basic residues" evidence="1">
    <location>
        <begin position="313"/>
        <end position="333"/>
    </location>
</feature>
<feature type="compositionally biased region" description="Basic and acidic residues" evidence="1">
    <location>
        <begin position="231"/>
        <end position="242"/>
    </location>
</feature>
<accession>A0ABZ1CW35</accession>
<evidence type="ECO:0000256" key="1">
    <source>
        <dbReference type="SAM" id="MobiDB-lite"/>
    </source>
</evidence>
<feature type="region of interest" description="Disordered" evidence="1">
    <location>
        <begin position="146"/>
        <end position="170"/>
    </location>
</feature>
<name>A0ABZ1CW35_9TREE</name>
<evidence type="ECO:0000313" key="2">
    <source>
        <dbReference type="EMBL" id="WRT65973.1"/>
    </source>
</evidence>
<organism evidence="2 3">
    <name type="scientific">Kwoniella shivajii</name>
    <dbReference type="NCBI Taxonomy" id="564305"/>
    <lineage>
        <taxon>Eukaryota</taxon>
        <taxon>Fungi</taxon>
        <taxon>Dikarya</taxon>
        <taxon>Basidiomycota</taxon>
        <taxon>Agaricomycotina</taxon>
        <taxon>Tremellomycetes</taxon>
        <taxon>Tremellales</taxon>
        <taxon>Cryptococcaceae</taxon>
        <taxon>Kwoniella</taxon>
    </lineage>
</organism>
<gene>
    <name evidence="2" type="ORF">IL334_002924</name>
</gene>
<dbReference type="InterPro" id="IPR019129">
    <property type="entry name" value="Folate-sensitive_fs_Fra10Ac1"/>
</dbReference>
<dbReference type="Pfam" id="PF09725">
    <property type="entry name" value="Fra10Ac1"/>
    <property type="match status" value="1"/>
</dbReference>
<feature type="compositionally biased region" description="Low complexity" evidence="1">
    <location>
        <begin position="9"/>
        <end position="27"/>
    </location>
</feature>
<feature type="compositionally biased region" description="Basic and acidic residues" evidence="1">
    <location>
        <begin position="252"/>
        <end position="281"/>
    </location>
</feature>
<protein>
    <recommendedName>
        <fullName evidence="4">Protein FRA10AC1</fullName>
    </recommendedName>
</protein>
<reference evidence="2 3" key="1">
    <citation type="submission" date="2024-01" db="EMBL/GenBank/DDBJ databases">
        <title>Comparative genomics of Cryptococcus and Kwoniella reveals pathogenesis evolution and contrasting modes of karyotype evolution via chromosome fusion or intercentromeric recombination.</title>
        <authorList>
            <person name="Coelho M.A."/>
            <person name="David-Palma M."/>
            <person name="Shea T."/>
            <person name="Bowers K."/>
            <person name="McGinley-Smith S."/>
            <person name="Mohammad A.W."/>
            <person name="Gnirke A."/>
            <person name="Yurkov A.M."/>
            <person name="Nowrousian M."/>
            <person name="Sun S."/>
            <person name="Cuomo C.A."/>
            <person name="Heitman J."/>
        </authorList>
    </citation>
    <scope>NUCLEOTIDE SEQUENCE [LARGE SCALE GENOMIC DNA]</scope>
    <source>
        <strain evidence="2">CBS 11374</strain>
    </source>
</reference>
<dbReference type="EMBL" id="CP141883">
    <property type="protein sequence ID" value="WRT65973.1"/>
    <property type="molecule type" value="Genomic_DNA"/>
</dbReference>
<dbReference type="RefSeq" id="XP_062790713.1">
    <property type="nucleotide sequence ID" value="XM_062934662.1"/>
</dbReference>